<comment type="caution">
    <text evidence="1">The sequence shown here is derived from an EMBL/GenBank/DDBJ whole genome shotgun (WGS) entry which is preliminary data.</text>
</comment>
<gene>
    <name evidence="1" type="ORF">chiPu_0033851</name>
</gene>
<accession>A0A401U3I3</accession>
<evidence type="ECO:0000313" key="2">
    <source>
        <dbReference type="Proteomes" id="UP000287033"/>
    </source>
</evidence>
<name>A0A401U3I3_CHIPU</name>
<dbReference type="Proteomes" id="UP000287033">
    <property type="component" value="Unassembled WGS sequence"/>
</dbReference>
<sequence>MAEADRAAVDVQPGAVDLARRAVKSQNLAAEFVVSPCCEAAQHLGGEGLVQLPGLDVLQGHPVALQKRTRRQHRAEAHDRGIERRPLAVEDDGLRRQAVLGHRLLRRQDHPGCAVGDLRGIAGGDLAPGALEHRLQLRQRVRRRIRADAVVMVVELAVA</sequence>
<keyword evidence="2" id="KW-1185">Reference proteome</keyword>
<protein>
    <submittedName>
        <fullName evidence="1">Uncharacterized protein</fullName>
    </submittedName>
</protein>
<dbReference type="AlphaFoldDB" id="A0A401U3I3"/>
<reference evidence="1 2" key="1">
    <citation type="journal article" date="2018" name="Nat. Ecol. Evol.">
        <title>Shark genomes provide insights into elasmobranch evolution and the origin of vertebrates.</title>
        <authorList>
            <person name="Hara Y"/>
            <person name="Yamaguchi K"/>
            <person name="Onimaru K"/>
            <person name="Kadota M"/>
            <person name="Koyanagi M"/>
            <person name="Keeley SD"/>
            <person name="Tatsumi K"/>
            <person name="Tanaka K"/>
            <person name="Motone F"/>
            <person name="Kageyama Y"/>
            <person name="Nozu R"/>
            <person name="Adachi N"/>
            <person name="Nishimura O"/>
            <person name="Nakagawa R"/>
            <person name="Tanegashima C"/>
            <person name="Kiyatake I"/>
            <person name="Matsumoto R"/>
            <person name="Murakumo K"/>
            <person name="Nishida K"/>
            <person name="Terakita A"/>
            <person name="Kuratani S"/>
            <person name="Sato K"/>
            <person name="Hyodo S Kuraku.S."/>
        </authorList>
    </citation>
    <scope>NUCLEOTIDE SEQUENCE [LARGE SCALE GENOMIC DNA]</scope>
</reference>
<feature type="non-terminal residue" evidence="1">
    <location>
        <position position="159"/>
    </location>
</feature>
<proteinExistence type="predicted"/>
<dbReference type="EMBL" id="BEZZ01273818">
    <property type="protein sequence ID" value="GCC49484.1"/>
    <property type="molecule type" value="Genomic_DNA"/>
</dbReference>
<evidence type="ECO:0000313" key="1">
    <source>
        <dbReference type="EMBL" id="GCC49484.1"/>
    </source>
</evidence>
<organism evidence="1 2">
    <name type="scientific">Chiloscyllium punctatum</name>
    <name type="common">Brownbanded bambooshark</name>
    <name type="synonym">Hemiscyllium punctatum</name>
    <dbReference type="NCBI Taxonomy" id="137246"/>
    <lineage>
        <taxon>Eukaryota</taxon>
        <taxon>Metazoa</taxon>
        <taxon>Chordata</taxon>
        <taxon>Craniata</taxon>
        <taxon>Vertebrata</taxon>
        <taxon>Chondrichthyes</taxon>
        <taxon>Elasmobranchii</taxon>
        <taxon>Galeomorphii</taxon>
        <taxon>Galeoidea</taxon>
        <taxon>Orectolobiformes</taxon>
        <taxon>Hemiscylliidae</taxon>
        <taxon>Chiloscyllium</taxon>
    </lineage>
</organism>